<protein>
    <submittedName>
        <fullName evidence="1">Exodeoxyribonuclease V</fullName>
    </submittedName>
</protein>
<evidence type="ECO:0000313" key="1">
    <source>
        <dbReference type="EMBL" id="DAF62241.1"/>
    </source>
</evidence>
<sequence>MILDFELTDEQQALIKAAVHWYKHESELVFQYSAPAGAGKSTVMHCIIDQLGLRPEQVAPMAYVGSAAIVMRLNGFPNASTAHSWLYKLEVKTEKDGVMGKEYTTKRFVYSPLDPNEIKLICVDEASTIPLKMRQEMESNGIKILACGDLNQLPPVADKPGFLYTGKVFRLSKIMRQAQYSAIVEISNMLIKGIRPRVGNYGDVLVISKDDLNDDMIKAYKTLICGTNKTRDQFNGYIRRNILKTSSPVPIIGEKVVCRQNNWRVGIDGINLANGLAGTVTNYPSITGYEAKSFMMDFVPDLFPDIKFEKLKCDFKYFISDYRTRREMKSMMNNKFGSKLEKFEFGYAITTHISQGSQYFTGIYLEEHLHRDIQRNLNYTGITRFRNACIYVLPTHRTMIPVRKSVISLNGKSII</sequence>
<dbReference type="Pfam" id="PF13604">
    <property type="entry name" value="AAA_30"/>
    <property type="match status" value="1"/>
</dbReference>
<dbReference type="EMBL" id="BK032823">
    <property type="protein sequence ID" value="DAF62241.1"/>
    <property type="molecule type" value="Genomic_DNA"/>
</dbReference>
<dbReference type="CDD" id="cd18809">
    <property type="entry name" value="SF1_C_RecD"/>
    <property type="match status" value="1"/>
</dbReference>
<dbReference type="Gene3D" id="3.40.50.300">
    <property type="entry name" value="P-loop containing nucleotide triphosphate hydrolases"/>
    <property type="match status" value="2"/>
</dbReference>
<organism evidence="1">
    <name type="scientific">Myoviridae sp. ctIty1</name>
    <dbReference type="NCBI Taxonomy" id="2827673"/>
    <lineage>
        <taxon>Viruses</taxon>
        <taxon>Duplodnaviria</taxon>
        <taxon>Heunggongvirae</taxon>
        <taxon>Uroviricota</taxon>
        <taxon>Caudoviricetes</taxon>
    </lineage>
</organism>
<reference evidence="1" key="1">
    <citation type="journal article" date="2021" name="Proc. Natl. Acad. Sci. U.S.A.">
        <title>A Catalog of Tens of Thousands of Viruses from Human Metagenomes Reveals Hidden Associations with Chronic Diseases.</title>
        <authorList>
            <person name="Tisza M.J."/>
            <person name="Buck C.B."/>
        </authorList>
    </citation>
    <scope>NUCLEOTIDE SEQUENCE</scope>
    <source>
        <strain evidence="1">CtIty1</strain>
    </source>
</reference>
<dbReference type="SUPFAM" id="SSF52540">
    <property type="entry name" value="P-loop containing nucleoside triphosphate hydrolases"/>
    <property type="match status" value="2"/>
</dbReference>
<proteinExistence type="predicted"/>
<dbReference type="InterPro" id="IPR027417">
    <property type="entry name" value="P-loop_NTPase"/>
</dbReference>
<accession>A0A8S5TG59</accession>
<name>A0A8S5TG59_9CAUD</name>